<keyword evidence="2" id="KW-0813">Transport</keyword>
<reference evidence="7 9" key="2">
    <citation type="submission" date="2016-10" db="EMBL/GenBank/DDBJ databases">
        <authorList>
            <person name="Varghese N."/>
            <person name="Submissions S."/>
        </authorList>
    </citation>
    <scope>NUCLEOTIDE SEQUENCE [LARGE SCALE GENOMIC DNA]</scope>
    <source>
        <strain evidence="7 9">DSM 22150</strain>
    </source>
</reference>
<dbReference type="Gene3D" id="3.40.50.300">
    <property type="entry name" value="P-loop containing nucleotide triphosphate hydrolases"/>
    <property type="match status" value="1"/>
</dbReference>
<dbReference type="InterPro" id="IPR003439">
    <property type="entry name" value="ABC_transporter-like_ATP-bd"/>
</dbReference>
<dbReference type="Proteomes" id="UP000199280">
    <property type="component" value="Unassembled WGS sequence"/>
</dbReference>
<dbReference type="InterPro" id="IPR003593">
    <property type="entry name" value="AAA+_ATPase"/>
</dbReference>
<dbReference type="PANTHER" id="PTHR43335">
    <property type="entry name" value="ABC TRANSPORTER, ATP-BINDING PROTEIN"/>
    <property type="match status" value="1"/>
</dbReference>
<dbReference type="RefSeq" id="WP_068624184.1">
    <property type="nucleotide sequence ID" value="NZ_FJNB01000022.1"/>
</dbReference>
<dbReference type="CDD" id="cd03230">
    <property type="entry name" value="ABC_DR_subfamily_A"/>
    <property type="match status" value="1"/>
</dbReference>
<protein>
    <submittedName>
        <fullName evidence="7">ABC-2 type transport system ATP-binding protein</fullName>
    </submittedName>
    <submittedName>
        <fullName evidence="6">Abc transporter</fullName>
    </submittedName>
</protein>
<dbReference type="STRING" id="640938.TR210_2446"/>
<dbReference type="AlphaFoldDB" id="A0A143Z6P7"/>
<dbReference type="InterPro" id="IPR027417">
    <property type="entry name" value="P-loop_NTPase"/>
</dbReference>
<sequence>MDILTIAGLGKAFGNQCVLDDLSFSVPEGSIYGFIGKNGSGKTTTMKIVLGLLQADAGEITVCGEKVLYGDTRTNRFIGYLPDVPEFYGFMTPKEYLRLCGEITGMPTTLILSKSEELLDLVGLADAKKRIGTFSRGMKQRLGIAQALLNEPRLLICDEPTSALDPIGRREILDILLKVKERTTVLFSTHVLTDVEAICDRVGILDGGKIVLTGSVAELKNTYSSHSCTVTFRTPADAAVFQADPQLGDMKTSLRANDHSVTLPAADPEQTMAQIIRILGDTGLVPLRLETAEPKLEDIFLEVIR</sequence>
<evidence type="ECO:0000313" key="9">
    <source>
        <dbReference type="Proteomes" id="UP000199280"/>
    </source>
</evidence>
<dbReference type="Proteomes" id="UP000076878">
    <property type="component" value="Unassembled WGS sequence"/>
</dbReference>
<dbReference type="InterPro" id="IPR025302">
    <property type="entry name" value="DrrA1/2-like_C"/>
</dbReference>
<dbReference type="GO" id="GO:0016887">
    <property type="term" value="F:ATP hydrolysis activity"/>
    <property type="evidence" value="ECO:0007669"/>
    <property type="project" value="InterPro"/>
</dbReference>
<keyword evidence="3" id="KW-0547">Nucleotide-binding</keyword>
<evidence type="ECO:0000256" key="2">
    <source>
        <dbReference type="ARBA" id="ARBA00022448"/>
    </source>
</evidence>
<accession>A0A143Z6P7</accession>
<dbReference type="SUPFAM" id="SSF52540">
    <property type="entry name" value="P-loop containing nucleoside triphosphate hydrolases"/>
    <property type="match status" value="1"/>
</dbReference>
<dbReference type="GO" id="GO:0005524">
    <property type="term" value="F:ATP binding"/>
    <property type="evidence" value="ECO:0007669"/>
    <property type="project" value="UniProtKB-KW"/>
</dbReference>
<evidence type="ECO:0000256" key="1">
    <source>
        <dbReference type="ARBA" id="ARBA00005417"/>
    </source>
</evidence>
<evidence type="ECO:0000256" key="3">
    <source>
        <dbReference type="ARBA" id="ARBA00022741"/>
    </source>
</evidence>
<feature type="domain" description="ABC transporter" evidence="5">
    <location>
        <begin position="4"/>
        <end position="232"/>
    </location>
</feature>
<dbReference type="PANTHER" id="PTHR43335:SF4">
    <property type="entry name" value="ABC TRANSPORTER, ATP-BINDING PROTEIN"/>
    <property type="match status" value="1"/>
</dbReference>
<dbReference type="Pfam" id="PF00005">
    <property type="entry name" value="ABC_tran"/>
    <property type="match status" value="1"/>
</dbReference>
<evidence type="ECO:0000259" key="5">
    <source>
        <dbReference type="PROSITE" id="PS50893"/>
    </source>
</evidence>
<keyword evidence="4 7" id="KW-0067">ATP-binding</keyword>
<proteinExistence type="inferred from homology"/>
<dbReference type="EMBL" id="FNYT01000024">
    <property type="protein sequence ID" value="SEJ74095.1"/>
    <property type="molecule type" value="Genomic_DNA"/>
</dbReference>
<comment type="similarity">
    <text evidence="1">Belongs to the ABC transporter superfamily.</text>
</comment>
<dbReference type="PROSITE" id="PS50893">
    <property type="entry name" value="ABC_TRANSPORTER_2"/>
    <property type="match status" value="1"/>
</dbReference>
<dbReference type="Pfam" id="PF13732">
    <property type="entry name" value="DrrA1-3_C"/>
    <property type="match status" value="1"/>
</dbReference>
<gene>
    <name evidence="7" type="ORF">SAMN05216375_12425</name>
    <name evidence="6" type="ORF">TR210_2446</name>
</gene>
<keyword evidence="9" id="KW-1185">Reference proteome</keyword>
<dbReference type="EMBL" id="FJNB01000022">
    <property type="protein sequence ID" value="CZR07490.1"/>
    <property type="molecule type" value="Genomic_DNA"/>
</dbReference>
<dbReference type="SMART" id="SM00382">
    <property type="entry name" value="AAA"/>
    <property type="match status" value="1"/>
</dbReference>
<reference evidence="6 8" key="1">
    <citation type="submission" date="2016-02" db="EMBL/GenBank/DDBJ databases">
        <authorList>
            <person name="Wen L."/>
            <person name="He K."/>
            <person name="Yang H."/>
        </authorList>
    </citation>
    <scope>NUCLEOTIDE SEQUENCE [LARGE SCALE GENOMIC DNA]</scope>
    <source>
        <strain evidence="6">Trichococcus_R210</strain>
    </source>
</reference>
<evidence type="ECO:0000256" key="4">
    <source>
        <dbReference type="ARBA" id="ARBA00022840"/>
    </source>
</evidence>
<name>A0A143Z6P7_9LACT</name>
<dbReference type="OrthoDB" id="9804819at2"/>
<evidence type="ECO:0000313" key="8">
    <source>
        <dbReference type="Proteomes" id="UP000076878"/>
    </source>
</evidence>
<evidence type="ECO:0000313" key="6">
    <source>
        <dbReference type="EMBL" id="CZR07490.1"/>
    </source>
</evidence>
<organism evidence="6 8">
    <name type="scientific">Trichococcus ilyis</name>
    <dbReference type="NCBI Taxonomy" id="640938"/>
    <lineage>
        <taxon>Bacteria</taxon>
        <taxon>Bacillati</taxon>
        <taxon>Bacillota</taxon>
        <taxon>Bacilli</taxon>
        <taxon>Lactobacillales</taxon>
        <taxon>Carnobacteriaceae</taxon>
        <taxon>Trichococcus</taxon>
    </lineage>
</organism>
<evidence type="ECO:0000313" key="7">
    <source>
        <dbReference type="EMBL" id="SEJ74095.1"/>
    </source>
</evidence>